<evidence type="ECO:0000313" key="1">
    <source>
        <dbReference type="EMBL" id="GBP61430.1"/>
    </source>
</evidence>
<proteinExistence type="predicted"/>
<organism evidence="1 2">
    <name type="scientific">Eumeta variegata</name>
    <name type="common">Bagworm moth</name>
    <name type="synonym">Eumeta japonica</name>
    <dbReference type="NCBI Taxonomy" id="151549"/>
    <lineage>
        <taxon>Eukaryota</taxon>
        <taxon>Metazoa</taxon>
        <taxon>Ecdysozoa</taxon>
        <taxon>Arthropoda</taxon>
        <taxon>Hexapoda</taxon>
        <taxon>Insecta</taxon>
        <taxon>Pterygota</taxon>
        <taxon>Neoptera</taxon>
        <taxon>Endopterygota</taxon>
        <taxon>Lepidoptera</taxon>
        <taxon>Glossata</taxon>
        <taxon>Ditrysia</taxon>
        <taxon>Tineoidea</taxon>
        <taxon>Psychidae</taxon>
        <taxon>Oiketicinae</taxon>
        <taxon>Eumeta</taxon>
    </lineage>
</organism>
<keyword evidence="2" id="KW-1185">Reference proteome</keyword>
<comment type="caution">
    <text evidence="1">The sequence shown here is derived from an EMBL/GenBank/DDBJ whole genome shotgun (WGS) entry which is preliminary data.</text>
</comment>
<accession>A0A4C1XEA7</accession>
<reference evidence="1 2" key="1">
    <citation type="journal article" date="2019" name="Commun. Biol.">
        <title>The bagworm genome reveals a unique fibroin gene that provides high tensile strength.</title>
        <authorList>
            <person name="Kono N."/>
            <person name="Nakamura H."/>
            <person name="Ohtoshi R."/>
            <person name="Tomita M."/>
            <person name="Numata K."/>
            <person name="Arakawa K."/>
        </authorList>
    </citation>
    <scope>NUCLEOTIDE SEQUENCE [LARGE SCALE GENOMIC DNA]</scope>
</reference>
<gene>
    <name evidence="1" type="ORF">EVAR_50798_1</name>
</gene>
<sequence>MILVIDMGTKSDTEGLTCFLGTARIIKFGLSSKLKSFDQSYPYPFIGYRPRLCRRTFVWDPTSCLTRSSHDEKKYIYQTIDSFYGGRRGRGVRTVKTQRFTDGSHKKRQINLGTVVFIALHVNKWMCTHGDIPASRFQRLDVLHGTRCTGPLRSGAGYSHLTAILDASNEDHLHALTPNSSHG</sequence>
<evidence type="ECO:0000313" key="2">
    <source>
        <dbReference type="Proteomes" id="UP000299102"/>
    </source>
</evidence>
<name>A0A4C1XEA7_EUMVA</name>
<dbReference type="AlphaFoldDB" id="A0A4C1XEA7"/>
<dbReference type="EMBL" id="BGZK01000814">
    <property type="protein sequence ID" value="GBP61430.1"/>
    <property type="molecule type" value="Genomic_DNA"/>
</dbReference>
<dbReference type="Proteomes" id="UP000299102">
    <property type="component" value="Unassembled WGS sequence"/>
</dbReference>
<protein>
    <submittedName>
        <fullName evidence="1">Uncharacterized protein</fullName>
    </submittedName>
</protein>